<dbReference type="Gene3D" id="1.10.720.30">
    <property type="entry name" value="SAP domain"/>
    <property type="match status" value="1"/>
</dbReference>
<keyword evidence="1" id="KW-0597">Phosphoprotein</keyword>
<protein>
    <recommendedName>
        <fullName evidence="4">SAP domain-containing protein</fullName>
    </recommendedName>
</protein>
<dbReference type="InterPro" id="IPR036361">
    <property type="entry name" value="SAP_dom_sf"/>
</dbReference>
<dbReference type="SMART" id="SM00513">
    <property type="entry name" value="SAP"/>
    <property type="match status" value="1"/>
</dbReference>
<reference evidence="5" key="1">
    <citation type="journal article" date="2020" name="Stud. Mycol.">
        <title>101 Dothideomycetes genomes: a test case for predicting lifestyles and emergence of pathogens.</title>
        <authorList>
            <person name="Haridas S."/>
            <person name="Albert R."/>
            <person name="Binder M."/>
            <person name="Bloem J."/>
            <person name="Labutti K."/>
            <person name="Salamov A."/>
            <person name="Andreopoulos B."/>
            <person name="Baker S."/>
            <person name="Barry K."/>
            <person name="Bills G."/>
            <person name="Bluhm B."/>
            <person name="Cannon C."/>
            <person name="Castanera R."/>
            <person name="Culley D."/>
            <person name="Daum C."/>
            <person name="Ezra D."/>
            <person name="Gonzalez J."/>
            <person name="Henrissat B."/>
            <person name="Kuo A."/>
            <person name="Liang C."/>
            <person name="Lipzen A."/>
            <person name="Lutzoni F."/>
            <person name="Magnuson J."/>
            <person name="Mondo S."/>
            <person name="Nolan M."/>
            <person name="Ohm R."/>
            <person name="Pangilinan J."/>
            <person name="Park H.-J."/>
            <person name="Ramirez L."/>
            <person name="Alfaro M."/>
            <person name="Sun H."/>
            <person name="Tritt A."/>
            <person name="Yoshinaga Y."/>
            <person name="Zwiers L.-H."/>
            <person name="Turgeon B."/>
            <person name="Goodwin S."/>
            <person name="Spatafora J."/>
            <person name="Crous P."/>
            <person name="Grigoriev I."/>
        </authorList>
    </citation>
    <scope>NUCLEOTIDE SEQUENCE</scope>
    <source>
        <strain evidence="5">CBS 116435</strain>
    </source>
</reference>
<feature type="region of interest" description="Disordered" evidence="3">
    <location>
        <begin position="168"/>
        <end position="258"/>
    </location>
</feature>
<dbReference type="Proteomes" id="UP000799441">
    <property type="component" value="Unassembled WGS sequence"/>
</dbReference>
<dbReference type="EMBL" id="MU003812">
    <property type="protein sequence ID" value="KAF2719384.1"/>
    <property type="molecule type" value="Genomic_DNA"/>
</dbReference>
<evidence type="ECO:0000259" key="4">
    <source>
        <dbReference type="PROSITE" id="PS50800"/>
    </source>
</evidence>
<feature type="compositionally biased region" description="Basic and acidic residues" evidence="3">
    <location>
        <begin position="243"/>
        <end position="252"/>
    </location>
</feature>
<dbReference type="InterPro" id="IPR052240">
    <property type="entry name" value="SAP_domain_ribonucleoprotein"/>
</dbReference>
<dbReference type="GO" id="GO:0016973">
    <property type="term" value="P:poly(A)+ mRNA export from nucleus"/>
    <property type="evidence" value="ECO:0007669"/>
    <property type="project" value="TreeGrafter"/>
</dbReference>
<dbReference type="GO" id="GO:0005634">
    <property type="term" value="C:nucleus"/>
    <property type="evidence" value="ECO:0007669"/>
    <property type="project" value="TreeGrafter"/>
</dbReference>
<keyword evidence="6" id="KW-1185">Reference proteome</keyword>
<feature type="compositionally biased region" description="Basic and acidic residues" evidence="3">
    <location>
        <begin position="18"/>
        <end position="36"/>
    </location>
</feature>
<feature type="domain" description="SAP" evidence="4">
    <location>
        <begin position="5"/>
        <end position="39"/>
    </location>
</feature>
<dbReference type="PANTHER" id="PTHR46551:SF1">
    <property type="entry name" value="SAP DOMAIN-CONTAINING RIBONUCLEOPROTEIN"/>
    <property type="match status" value="1"/>
</dbReference>
<name>A0A9P4UMA8_9PEZI</name>
<dbReference type="InterPro" id="IPR003034">
    <property type="entry name" value="SAP_dom"/>
</dbReference>
<evidence type="ECO:0000256" key="3">
    <source>
        <dbReference type="SAM" id="MobiDB-lite"/>
    </source>
</evidence>
<evidence type="ECO:0000313" key="5">
    <source>
        <dbReference type="EMBL" id="KAF2719384.1"/>
    </source>
</evidence>
<sequence length="258" mass="28377">MSNDYGKKKNDELQTLCKERGLAHTGKKADLVKRLEEDDAVKGTQTAETAAPPAEDEIDWDDEPATSKPAADALAAGGQGEVDNPQAVPNQKVDVDPSTTNELVTEGAATTEDLKEAVTEQKEAVDFTSGLEERNFEQEMQKKIDRAEKWGTGNVEELKEELERLKKRQDKFGTMEAAPKGLNTALPEKRDRKRGRDNEHDGGIRKKRGGRSEGTRGGRPGMQQGRQGSERKEAANGTGGWMSEKDIEAAERRKARFG</sequence>
<comment type="caution">
    <text evidence="5">The sequence shown here is derived from an EMBL/GenBank/DDBJ whole genome shotgun (WGS) entry which is preliminary data.</text>
</comment>
<dbReference type="OrthoDB" id="445357at2759"/>
<dbReference type="PANTHER" id="PTHR46551">
    <property type="entry name" value="SAP DOMAIN-CONTAINING RIBONUCLEOPROTEIN"/>
    <property type="match status" value="1"/>
</dbReference>
<comment type="similarity">
    <text evidence="2">Belongs to the SAP domain-containing ribonucleoprotein family.</text>
</comment>
<dbReference type="Pfam" id="PF02037">
    <property type="entry name" value="SAP"/>
    <property type="match status" value="1"/>
</dbReference>
<dbReference type="SUPFAM" id="SSF68906">
    <property type="entry name" value="SAP domain"/>
    <property type="match status" value="1"/>
</dbReference>
<evidence type="ECO:0000256" key="1">
    <source>
        <dbReference type="ARBA" id="ARBA00022553"/>
    </source>
</evidence>
<feature type="compositionally biased region" description="Basic and acidic residues" evidence="3">
    <location>
        <begin position="187"/>
        <end position="216"/>
    </location>
</feature>
<feature type="region of interest" description="Disordered" evidence="3">
    <location>
        <begin position="18"/>
        <end position="102"/>
    </location>
</feature>
<dbReference type="PROSITE" id="PS50800">
    <property type="entry name" value="SAP"/>
    <property type="match status" value="1"/>
</dbReference>
<evidence type="ECO:0000256" key="2">
    <source>
        <dbReference type="ARBA" id="ARBA00046328"/>
    </source>
</evidence>
<dbReference type="AlphaFoldDB" id="A0A9P4UMA8"/>
<proteinExistence type="inferred from homology"/>
<feature type="compositionally biased region" description="Acidic residues" evidence="3">
    <location>
        <begin position="54"/>
        <end position="64"/>
    </location>
</feature>
<gene>
    <name evidence="5" type="ORF">K431DRAFT_228760</name>
</gene>
<evidence type="ECO:0000313" key="6">
    <source>
        <dbReference type="Proteomes" id="UP000799441"/>
    </source>
</evidence>
<accession>A0A9P4UMA8</accession>
<organism evidence="5 6">
    <name type="scientific">Polychaeton citri CBS 116435</name>
    <dbReference type="NCBI Taxonomy" id="1314669"/>
    <lineage>
        <taxon>Eukaryota</taxon>
        <taxon>Fungi</taxon>
        <taxon>Dikarya</taxon>
        <taxon>Ascomycota</taxon>
        <taxon>Pezizomycotina</taxon>
        <taxon>Dothideomycetes</taxon>
        <taxon>Dothideomycetidae</taxon>
        <taxon>Capnodiales</taxon>
        <taxon>Capnodiaceae</taxon>
        <taxon>Polychaeton</taxon>
    </lineage>
</organism>